<comment type="subcellular location">
    <subcellularLocation>
        <location evidence="1">Membrane</location>
        <topology evidence="1">Multi-pass membrane protein</topology>
    </subcellularLocation>
</comment>
<proteinExistence type="inferred from homology"/>
<feature type="transmembrane region" description="Helical" evidence="9">
    <location>
        <begin position="98"/>
        <end position="117"/>
    </location>
</feature>
<dbReference type="PANTHER" id="PTHR22950">
    <property type="entry name" value="AMINO ACID TRANSPORTER"/>
    <property type="match status" value="1"/>
</dbReference>
<dbReference type="Pfam" id="PF01490">
    <property type="entry name" value="Aa_trans"/>
    <property type="match status" value="1"/>
</dbReference>
<keyword evidence="5" id="KW-0029">Amino-acid transport</keyword>
<evidence type="ECO:0000256" key="2">
    <source>
        <dbReference type="ARBA" id="ARBA00008066"/>
    </source>
</evidence>
<feature type="compositionally biased region" description="Polar residues" evidence="8">
    <location>
        <begin position="66"/>
        <end position="77"/>
    </location>
</feature>
<keyword evidence="12" id="KW-1185">Reference proteome</keyword>
<feature type="transmembrane region" description="Helical" evidence="9">
    <location>
        <begin position="123"/>
        <end position="141"/>
    </location>
</feature>
<evidence type="ECO:0000256" key="5">
    <source>
        <dbReference type="ARBA" id="ARBA00022970"/>
    </source>
</evidence>
<comment type="caution">
    <text evidence="11">The sequence shown here is derived from an EMBL/GenBank/DDBJ whole genome shotgun (WGS) entry which is preliminary data.</text>
</comment>
<dbReference type="InterPro" id="IPR013057">
    <property type="entry name" value="AA_transpt_TM"/>
</dbReference>
<dbReference type="GO" id="GO:0015179">
    <property type="term" value="F:L-amino acid transmembrane transporter activity"/>
    <property type="evidence" value="ECO:0007669"/>
    <property type="project" value="TreeGrafter"/>
</dbReference>
<dbReference type="Proteomes" id="UP001165120">
    <property type="component" value="Unassembled WGS sequence"/>
</dbReference>
<dbReference type="GO" id="GO:0005783">
    <property type="term" value="C:endoplasmic reticulum"/>
    <property type="evidence" value="ECO:0007669"/>
    <property type="project" value="TreeGrafter"/>
</dbReference>
<evidence type="ECO:0000256" key="8">
    <source>
        <dbReference type="SAM" id="MobiDB-lite"/>
    </source>
</evidence>
<evidence type="ECO:0000256" key="6">
    <source>
        <dbReference type="ARBA" id="ARBA00022989"/>
    </source>
</evidence>
<reference evidence="11" key="1">
    <citation type="submission" date="2023-04" db="EMBL/GenBank/DDBJ databases">
        <title>Candida boidinii NBRC 10035.</title>
        <authorList>
            <person name="Ichikawa N."/>
            <person name="Sato H."/>
            <person name="Tonouchi N."/>
        </authorList>
    </citation>
    <scope>NUCLEOTIDE SEQUENCE</scope>
    <source>
        <strain evidence="11">NBRC 10035</strain>
    </source>
</reference>
<feature type="transmembrane region" description="Helical" evidence="9">
    <location>
        <begin position="322"/>
        <end position="345"/>
    </location>
</feature>
<evidence type="ECO:0000256" key="4">
    <source>
        <dbReference type="ARBA" id="ARBA00022692"/>
    </source>
</evidence>
<feature type="transmembrane region" description="Helical" evidence="9">
    <location>
        <begin position="417"/>
        <end position="435"/>
    </location>
</feature>
<feature type="compositionally biased region" description="Basic and acidic residues" evidence="8">
    <location>
        <begin position="23"/>
        <end position="34"/>
    </location>
</feature>
<evidence type="ECO:0000256" key="7">
    <source>
        <dbReference type="ARBA" id="ARBA00023136"/>
    </source>
</evidence>
<evidence type="ECO:0000313" key="11">
    <source>
        <dbReference type="EMBL" id="GME67979.1"/>
    </source>
</evidence>
<feature type="transmembrane region" description="Helical" evidence="9">
    <location>
        <begin position="476"/>
        <end position="498"/>
    </location>
</feature>
<feature type="transmembrane region" description="Helical" evidence="9">
    <location>
        <begin position="365"/>
        <end position="386"/>
    </location>
</feature>
<evidence type="ECO:0000256" key="9">
    <source>
        <dbReference type="SAM" id="Phobius"/>
    </source>
</evidence>
<dbReference type="EMBL" id="BSXN01000295">
    <property type="protein sequence ID" value="GME67979.1"/>
    <property type="molecule type" value="Genomic_DNA"/>
</dbReference>
<name>A0A9W6WFD2_CANBO</name>
<keyword evidence="4 9" id="KW-0812">Transmembrane</keyword>
<evidence type="ECO:0000256" key="3">
    <source>
        <dbReference type="ARBA" id="ARBA00022448"/>
    </source>
</evidence>
<evidence type="ECO:0000259" key="10">
    <source>
        <dbReference type="Pfam" id="PF01490"/>
    </source>
</evidence>
<protein>
    <submittedName>
        <fullName evidence="11">Unnamed protein product</fullName>
    </submittedName>
</protein>
<evidence type="ECO:0000313" key="12">
    <source>
        <dbReference type="Proteomes" id="UP001165120"/>
    </source>
</evidence>
<dbReference type="AlphaFoldDB" id="A0A9W6WFD2"/>
<feature type="region of interest" description="Disordered" evidence="8">
    <location>
        <begin position="1"/>
        <end position="40"/>
    </location>
</feature>
<organism evidence="11 12">
    <name type="scientific">Candida boidinii</name>
    <name type="common">Yeast</name>
    <dbReference type="NCBI Taxonomy" id="5477"/>
    <lineage>
        <taxon>Eukaryota</taxon>
        <taxon>Fungi</taxon>
        <taxon>Dikarya</taxon>
        <taxon>Ascomycota</taxon>
        <taxon>Saccharomycotina</taxon>
        <taxon>Pichiomycetes</taxon>
        <taxon>Pichiales</taxon>
        <taxon>Pichiaceae</taxon>
        <taxon>Ogataea</taxon>
        <taxon>Ogataea/Candida clade</taxon>
    </lineage>
</organism>
<keyword evidence="3" id="KW-0813">Transport</keyword>
<feature type="transmembrane region" description="Helical" evidence="9">
    <location>
        <begin position="441"/>
        <end position="464"/>
    </location>
</feature>
<evidence type="ECO:0000256" key="1">
    <source>
        <dbReference type="ARBA" id="ARBA00004141"/>
    </source>
</evidence>
<keyword evidence="7 9" id="KW-0472">Membrane</keyword>
<feature type="transmembrane region" description="Helical" evidence="9">
    <location>
        <begin position="279"/>
        <end position="301"/>
    </location>
</feature>
<feature type="domain" description="Amino acid transporter transmembrane" evidence="10">
    <location>
        <begin position="92"/>
        <end position="497"/>
    </location>
</feature>
<keyword evidence="6 9" id="KW-1133">Transmembrane helix</keyword>
<feature type="transmembrane region" description="Helical" evidence="9">
    <location>
        <begin position="170"/>
        <end position="192"/>
    </location>
</feature>
<feature type="region of interest" description="Disordered" evidence="8">
    <location>
        <begin position="55"/>
        <end position="77"/>
    </location>
</feature>
<sequence>MASNRNYIPLHDLDPTAGSNTDEPSHKDIQHDYPDAPPSYDDVLRQSFSLDNDDFNLRDDNSNSNTNNYHTDSSEPQSNLDVASFIATLAGKSGMKGAFFNMANSILGAGVIGQAYAIKNTGVATGLIVLVILTFLIDWTIRLIIINSKLAGVTSYQNTVSKCFGTKGKIFISLVQGLFAYGGSMAFCVIIGDTIPHVLRSLFKEQIKDNEFLSFLLGRNTLIVLLIMGISYPLSLHRDISKLSKASGLALIGMLVIVGIVLFRSPFVPSEYKGTIGASNWIISGGVFQGISVISFALVCHHNTSFIYNSMRDQSLDKFTKLTHIACAVSMIVCGIAGVSGYTYYGSKTKGNILNNFPSDDWVANIARFCFGLNMLTTFPLEIFVVREIIKDLILLYKANVDSTNNSDSSEELSPRYHFIITTVLCVSTMSVSLFTCNLGAILELVGATSACIMAYILPPLCFIKLTTERTKFEKYCAYGCAIFGATVMVISSSQTIYGMINGTSTDDHCVA</sequence>
<feature type="transmembrane region" description="Helical" evidence="9">
    <location>
        <begin position="212"/>
        <end position="234"/>
    </location>
</feature>
<gene>
    <name evidence="11" type="ORF">Cboi02_000131100</name>
</gene>
<dbReference type="PANTHER" id="PTHR22950:SF458">
    <property type="entry name" value="SODIUM-COUPLED NEUTRAL AMINO ACID TRANSPORTER 11-RELATED"/>
    <property type="match status" value="1"/>
</dbReference>
<feature type="transmembrane region" description="Helical" evidence="9">
    <location>
        <begin position="246"/>
        <end position="267"/>
    </location>
</feature>
<comment type="similarity">
    <text evidence="2">Belongs to the amino acid/polyamine transporter 2 family.</text>
</comment>
<accession>A0A9W6WFD2</accession>
<dbReference type="GO" id="GO:0016020">
    <property type="term" value="C:membrane"/>
    <property type="evidence" value="ECO:0007669"/>
    <property type="project" value="UniProtKB-SubCell"/>
</dbReference>